<dbReference type="SUPFAM" id="SSF50978">
    <property type="entry name" value="WD40 repeat-like"/>
    <property type="match status" value="1"/>
</dbReference>
<evidence type="ECO:0000313" key="3">
    <source>
        <dbReference type="Proteomes" id="UP000032214"/>
    </source>
</evidence>
<proteinExistence type="predicted"/>
<dbReference type="Gene3D" id="2.130.10.10">
    <property type="entry name" value="YVTN repeat-like/Quinoprotein amine dehydrogenase"/>
    <property type="match status" value="1"/>
</dbReference>
<accession>A0A0D2JEQ5</accession>
<name>A0A0D2JEQ5_9BACT</name>
<gene>
    <name evidence="2" type="ORF">J120_01020</name>
</gene>
<comment type="caution">
    <text evidence="2">The sequence shown here is derived from an EMBL/GenBank/DDBJ whole genome shotgun (WGS) entry which is preliminary data.</text>
</comment>
<feature type="signal peptide" evidence="1">
    <location>
        <begin position="1"/>
        <end position="22"/>
    </location>
</feature>
<dbReference type="InterPro" id="IPR015943">
    <property type="entry name" value="WD40/YVTN_repeat-like_dom_sf"/>
</dbReference>
<dbReference type="Proteomes" id="UP000032214">
    <property type="component" value="Unassembled WGS sequence"/>
</dbReference>
<dbReference type="InterPro" id="IPR036322">
    <property type="entry name" value="WD40_repeat_dom_sf"/>
</dbReference>
<sequence length="599" mass="68568">MKKRCRFLSKLLLVLDIITINAAEHIKQEVPFYIVDNNLYYVCQALYTNLNSTFKLCSDLFSETSLSIIQKLIENKEKKSVLYDYYSTGISEKSLSQAVFKLVMPLLNFEDNKEISNYTSYLVSLPLENKVQLLKALEFLGASIPLVKSLCISIKDDFKNNINNNNIVQLIVTDTLHYNSFKELLDGHGCLIVEFGLAEYIADISLQYDTTTCYQIDKQQVDNIQAVAVNQNGTLIALGGHKFNIIKYDLQKGYQFLDIVSNREYADDNIIYISIVDNDRMIIVFTRSNKFYIYKIIDTHYKFDAEYDTCVGASEYKLKQVVLGKDDALIFTYYPNMCQKYILDTQGAYKLDFVSILARPINKTINKITMSTDSTRLVCLNEQGDIEIWLSDGLKSYELRHTLHEKSCKAFDHLGSNADGTVIVLLGLMNKCPVLVVYKEKYTLNYDKVLSYSFDTLENIDSFELARVAVNEDGTRIVVTISDNISYLFKYNPMSCGYELASLFKTLKISDESVNAINTVAISGDGTAVVIGSRNTSLQIWRKLQRKLSFEQSMLVICLYQAFKSNNCLAWKQLSSEFKETYFTLPENIRVMIDQWLLQ</sequence>
<dbReference type="AlphaFoldDB" id="A0A0D2JEQ5"/>
<protein>
    <submittedName>
        <fullName evidence="2">Uncharacterized protein</fullName>
    </submittedName>
</protein>
<feature type="chain" id="PRO_5002245302" evidence="1">
    <location>
        <begin position="23"/>
        <end position="599"/>
    </location>
</feature>
<reference evidence="2 3" key="1">
    <citation type="journal article" date="2013" name="Proc. Natl. Acad. Sci. U.S.A.">
        <title>Candidate phylum TM6 genome recovered from a hospital sink biofilm provides genomic insights into this uncultivated phylum.</title>
        <authorList>
            <person name="McLean J.S."/>
            <person name="Lombardo M.J."/>
            <person name="Badger J.H."/>
            <person name="Edlund A."/>
            <person name="Novotny M."/>
            <person name="Yee-Greenbaum J."/>
            <person name="Vyahhi N."/>
            <person name="Hall A.P."/>
            <person name="Yang Y."/>
            <person name="Dupont C.L."/>
            <person name="Ziegler M.G."/>
            <person name="Chitsaz H."/>
            <person name="Allen A.E."/>
            <person name="Yooseph S."/>
            <person name="Tesler G."/>
            <person name="Pevzner P.A."/>
            <person name="Friedman R.M."/>
            <person name="Nealson K.H."/>
            <person name="Venter J.C."/>
            <person name="Lasken R.S."/>
        </authorList>
    </citation>
    <scope>NUCLEOTIDE SEQUENCE [LARGE SCALE GENOMIC DNA]</scope>
    <source>
        <strain evidence="2 3">TM6SC1</strain>
    </source>
</reference>
<evidence type="ECO:0000256" key="1">
    <source>
        <dbReference type="SAM" id="SignalP"/>
    </source>
</evidence>
<evidence type="ECO:0000313" key="2">
    <source>
        <dbReference type="EMBL" id="KIX85536.1"/>
    </source>
</evidence>
<keyword evidence="1" id="KW-0732">Signal</keyword>
<organism evidence="2 3">
    <name type="scientific">candidate division TM6 bacterium JCVI TM6SC1</name>
    <dbReference type="NCBI Taxonomy" id="1306947"/>
    <lineage>
        <taxon>Bacteria</taxon>
        <taxon>Candidatus Babelota</taxon>
        <taxon>Vermiphilus</taxon>
    </lineage>
</organism>
<dbReference type="EMBL" id="ARQD01000001">
    <property type="protein sequence ID" value="KIX85536.1"/>
    <property type="molecule type" value="Genomic_DNA"/>
</dbReference>
<keyword evidence="3" id="KW-1185">Reference proteome</keyword>